<keyword evidence="1" id="KW-0479">Metal-binding</keyword>
<feature type="binding site" evidence="1">
    <location>
        <position position="955"/>
    </location>
    <ligand>
        <name>Zn(2+)</name>
        <dbReference type="ChEBI" id="CHEBI:29105"/>
    </ligand>
</feature>
<accession>A0A1I1B5Z9</accession>
<dbReference type="PIRSF" id="PIRSF037228">
    <property type="entry name" value="Lant_mod_RumM"/>
    <property type="match status" value="1"/>
</dbReference>
<keyword evidence="1" id="KW-0862">Zinc</keyword>
<dbReference type="SMART" id="SM01260">
    <property type="entry name" value="LANC_like"/>
    <property type="match status" value="1"/>
</dbReference>
<dbReference type="CDD" id="cd04792">
    <property type="entry name" value="LanM-like"/>
    <property type="match status" value="1"/>
</dbReference>
<evidence type="ECO:0000256" key="1">
    <source>
        <dbReference type="PIRSR" id="PIRSR607822-1"/>
    </source>
</evidence>
<proteinExistence type="predicted"/>
<protein>
    <submittedName>
        <fullName evidence="3">Type 2 lantibiotic biosynthesis protein LanM</fullName>
    </submittedName>
</protein>
<dbReference type="Pfam" id="PF13575">
    <property type="entry name" value="DUF4135"/>
    <property type="match status" value="1"/>
</dbReference>
<dbReference type="Pfam" id="PF05147">
    <property type="entry name" value="LANC_like"/>
    <property type="match status" value="1"/>
</dbReference>
<dbReference type="InterPro" id="IPR025410">
    <property type="entry name" value="Lant_dehyd"/>
</dbReference>
<dbReference type="Gene3D" id="1.50.10.20">
    <property type="match status" value="1"/>
</dbReference>
<dbReference type="AlphaFoldDB" id="A0A1I1B5Z9"/>
<keyword evidence="4" id="KW-1185">Reference proteome</keyword>
<name>A0A1I1B5Z9_9CLOT</name>
<dbReference type="PRINTS" id="PR01950">
    <property type="entry name" value="LANCSUPER"/>
</dbReference>
<dbReference type="STRING" id="84698.SAMN04488528_10696"/>
<dbReference type="InterPro" id="IPR007822">
    <property type="entry name" value="LANC-like"/>
</dbReference>
<feature type="domain" description="Lantibiotic biosynthesis protein dehydration" evidence="2">
    <location>
        <begin position="182"/>
        <end position="560"/>
    </location>
</feature>
<evidence type="ECO:0000259" key="2">
    <source>
        <dbReference type="Pfam" id="PF13575"/>
    </source>
</evidence>
<gene>
    <name evidence="3" type="ORF">SAMN04488528_10696</name>
</gene>
<evidence type="ECO:0000313" key="4">
    <source>
        <dbReference type="Proteomes" id="UP000198619"/>
    </source>
</evidence>
<dbReference type="InterPro" id="IPR017146">
    <property type="entry name" value="Lanti_2_LanM"/>
</dbReference>
<feature type="binding site" evidence="1">
    <location>
        <position position="908"/>
    </location>
    <ligand>
        <name>Zn(2+)</name>
        <dbReference type="ChEBI" id="CHEBI:29105"/>
    </ligand>
</feature>
<dbReference type="EMBL" id="FOKI01000069">
    <property type="protein sequence ID" value="SFB45765.1"/>
    <property type="molecule type" value="Genomic_DNA"/>
</dbReference>
<reference evidence="3 4" key="1">
    <citation type="submission" date="2016-10" db="EMBL/GenBank/DDBJ databases">
        <authorList>
            <person name="de Groot N.N."/>
        </authorList>
    </citation>
    <scope>NUCLEOTIDE SEQUENCE [LARGE SCALE GENOMIC DNA]</scope>
    <source>
        <strain evidence="3 4">DSM 12271</strain>
    </source>
</reference>
<dbReference type="GO" id="GO:0046872">
    <property type="term" value="F:metal ion binding"/>
    <property type="evidence" value="ECO:0007669"/>
    <property type="project" value="UniProtKB-KW"/>
</dbReference>
<dbReference type="RefSeq" id="WP_177199513.1">
    <property type="nucleotide sequence ID" value="NZ_FOKI01000069.1"/>
</dbReference>
<dbReference type="GO" id="GO:0031179">
    <property type="term" value="P:peptide modification"/>
    <property type="evidence" value="ECO:0007669"/>
    <property type="project" value="InterPro"/>
</dbReference>
<dbReference type="NCBIfam" id="TIGR03897">
    <property type="entry name" value="lanti_2_LanM"/>
    <property type="match status" value="1"/>
</dbReference>
<dbReference type="SUPFAM" id="SSF158745">
    <property type="entry name" value="LanC-like"/>
    <property type="match status" value="1"/>
</dbReference>
<dbReference type="Proteomes" id="UP000198619">
    <property type="component" value="Unassembled WGS sequence"/>
</dbReference>
<sequence>MENIKISDYNITIDDIVQYWIKLFPEVKSIAKFEKILENVSDSTISSLVEENDHVNSENTLKIENITNYDISCYLEKYSSKLDKYIPFYLFFKPLINAQIDDFINKIANIKIIEDIDIFVENIMEHILDQLFQVAYRVIILEINVARTEGRLQGKTSEERFIYFSNKLLQNKNYIHTMYNEYSTLIEILNTIIKNNFNYIIEIVTNTAKELDNINLKFNNGNSVGYIKKISTGLGDTHKGGKAVSTIYFSKNIKVVYKPRSLELEYGFQKLLQWVECKNIKGLFNFKKVKIHTINEAGWMEFIEYKECKNSKCGKEFYSRTGHILCLLYILNAVDFHYENLIAHGEYPILIDLESLFHGKLKTQDKEINSGFAKAKKIIDNSVQSISLLPTNISKKVGHEYVSIDIGGLSANKEQVAPFKSLIIENMNLDTIKVIKKDTIVKPQLNNPSINGEFLNSEKYLPEIKEGFEVLYNWVLDNKKEFSKIVKSIFGGMRSRIILKPTFFYAQLLGISSHPDFMRDFYHRKVLLHRIGIHSNDEYCQIMKSEFQDLLSWDIPFFNVSISETYIIDSRGVKYIDLLEKSPINLVEEKIIDLTKADLKRQIDFIEVSFLNKQNREQDITRIKFLETINVNKLKPEKWINVAAEIGEFILDNSFSGINSSNKKDRFWIGPSLDGFEESIWNSDVLGLDLYNGNTGIALFLGYLGAILNRSDFKQASFEAMEPVMTFIENMDKDYPYLVGAFNGISGYFYVLKKLAGIFKDDHLDRFILKHIEVLAHLSKKDEVYDVIGGSAGSLGVLLSIYNSTEDINDKNKILAVAKENYKHILGGVKESQLGVSWPTKFTPAYSGFSHGSAGYIAYMYKLYKLTGDNEIIHYINKALNFEEELYSDKYNNWFSTEHDYSISNGWCHGAPGILLSKAILKENGFENKDLDRKLSIAINSTWLNGIGNNPTYCHGDLGSLAILNYAANVTNNVDLKNKSYATFQQLFDDVLSNNWKKRESRCTKSYSLMIGICGFGYSMLKNYAPDFVPEFLWLE</sequence>
<evidence type="ECO:0000313" key="3">
    <source>
        <dbReference type="EMBL" id="SFB45765.1"/>
    </source>
</evidence>
<feature type="binding site" evidence="1">
    <location>
        <position position="954"/>
    </location>
    <ligand>
        <name>Zn(2+)</name>
        <dbReference type="ChEBI" id="CHEBI:29105"/>
    </ligand>
</feature>
<organism evidence="3 4">
    <name type="scientific">Clostridium frigidicarnis</name>
    <dbReference type="NCBI Taxonomy" id="84698"/>
    <lineage>
        <taxon>Bacteria</taxon>
        <taxon>Bacillati</taxon>
        <taxon>Bacillota</taxon>
        <taxon>Clostridia</taxon>
        <taxon>Eubacteriales</taxon>
        <taxon>Clostridiaceae</taxon>
        <taxon>Clostridium</taxon>
    </lineage>
</organism>